<name>A0A078RCV9_PHOVU</name>
<organism evidence="1 2">
    <name type="scientific">Phocaeicola vulgatus str. 3775 SL</name>
    <name type="common">B</name>
    <name type="synonym">iv</name>
    <dbReference type="NCBI Taxonomy" id="1339350"/>
    <lineage>
        <taxon>Bacteria</taxon>
        <taxon>Pseudomonadati</taxon>
        <taxon>Bacteroidota</taxon>
        <taxon>Bacteroidia</taxon>
        <taxon>Bacteroidales</taxon>
        <taxon>Bacteroidaceae</taxon>
        <taxon>Phocaeicola</taxon>
    </lineage>
</organism>
<evidence type="ECO:0000313" key="2">
    <source>
        <dbReference type="Proteomes" id="UP000028134"/>
    </source>
</evidence>
<accession>A0A078RCV9</accession>
<reference evidence="1 2" key="1">
    <citation type="submission" date="2014-04" db="EMBL/GenBank/DDBJ databases">
        <authorList>
            <person name="Sears C."/>
            <person name="Carroll K."/>
            <person name="Sack B.R."/>
            <person name="Qadri F."/>
            <person name="Myers L.L."/>
            <person name="Chung G.-T."/>
            <person name="Escheverria P."/>
            <person name="Fraser C.M."/>
            <person name="Sadzewicz L."/>
            <person name="Shefchek K.A."/>
            <person name="Tallon L."/>
            <person name="Das S.P."/>
            <person name="Daugherty S."/>
            <person name="Mongodin E.F."/>
        </authorList>
    </citation>
    <scope>NUCLEOTIDE SEQUENCE [LARGE SCALE GENOMIC DNA]</scope>
    <source>
        <strain evidence="2">3775 SL(B) 10 (iv)</strain>
    </source>
</reference>
<dbReference type="EMBL" id="JNHI01000002">
    <property type="protein sequence ID" value="KDS33238.1"/>
    <property type="molecule type" value="Genomic_DNA"/>
</dbReference>
<dbReference type="AlphaFoldDB" id="A0A078RCV9"/>
<proteinExistence type="predicted"/>
<gene>
    <name evidence="1" type="ORF">M097_0398</name>
</gene>
<dbReference type="Proteomes" id="UP000028134">
    <property type="component" value="Unassembled WGS sequence"/>
</dbReference>
<comment type="caution">
    <text evidence="1">The sequence shown here is derived from an EMBL/GenBank/DDBJ whole genome shotgun (WGS) entry which is preliminary data.</text>
</comment>
<protein>
    <submittedName>
        <fullName evidence="1">Uncharacterized protein</fullName>
    </submittedName>
</protein>
<sequence>MFAFGAWAVQEAKLAAAAIATKKLIFFICLKCFNNYNTSINSTSKINVL</sequence>
<evidence type="ECO:0000313" key="1">
    <source>
        <dbReference type="EMBL" id="KDS33238.1"/>
    </source>
</evidence>